<proteinExistence type="predicted"/>
<dbReference type="RefSeq" id="WP_089122070.1">
    <property type="nucleotide sequence ID" value="NZ_BCMI01000042.1"/>
</dbReference>
<protein>
    <recommendedName>
        <fullName evidence="3">EF-hand domain-containing protein</fullName>
    </recommendedName>
</protein>
<dbReference type="EMBL" id="BCMI01000042">
    <property type="protein sequence ID" value="GAX07187.1"/>
    <property type="molecule type" value="Genomic_DNA"/>
</dbReference>
<gene>
    <name evidence="1" type="ORF">IWT25_02535</name>
</gene>
<dbReference type="OrthoDB" id="1919034at2"/>
<evidence type="ECO:0000313" key="1">
    <source>
        <dbReference type="EMBL" id="GAX07187.1"/>
    </source>
</evidence>
<evidence type="ECO:0000313" key="2">
    <source>
        <dbReference type="Proteomes" id="UP000198414"/>
    </source>
</evidence>
<name>A0A1Z5IZH9_9LACO</name>
<dbReference type="AlphaFoldDB" id="A0A1Z5IZH9"/>
<reference evidence="1 2" key="1">
    <citation type="submission" date="2015-11" db="EMBL/GenBank/DDBJ databases">
        <title>Draft genome sequences of new species of the genus Lactobacillus isolated from orchardgrass silage.</title>
        <authorList>
            <person name="Tohno M."/>
            <person name="Tanizawa Y."/>
            <person name="Arita M."/>
        </authorList>
    </citation>
    <scope>NUCLEOTIDE SEQUENCE [LARGE SCALE GENOMIC DNA]</scope>
    <source>
        <strain evidence="1 2">IWT25</strain>
    </source>
</reference>
<accession>A0A1Z5IZH9</accession>
<dbReference type="InterPro" id="IPR021398">
    <property type="entry name" value="DUF3037"/>
</dbReference>
<comment type="caution">
    <text evidence="1">The sequence shown here is derived from an EMBL/GenBank/DDBJ whole genome shotgun (WGS) entry which is preliminary data.</text>
</comment>
<dbReference type="Pfam" id="PF11236">
    <property type="entry name" value="DUF3037"/>
    <property type="match status" value="1"/>
</dbReference>
<evidence type="ECO:0008006" key="3">
    <source>
        <dbReference type="Google" id="ProtNLM"/>
    </source>
</evidence>
<dbReference type="Proteomes" id="UP000198414">
    <property type="component" value="Unassembled WGS sequence"/>
</dbReference>
<sequence length="278" mass="32765">MENFKMFYAVLRYIPSSIRMESINIGIVVHIPSLEYSHFYRLKNTRRVASFDDEYDKDFFKMTIDSLRFDLNYPTDTDQSPLSLGYENRFNNINHDSFLQEKISFLSNGFQFSPIQILQTNYQDWKNDVNGLKKTFLYYDRPKSQRITRREVEKILSKNLRSYNLSNVQRHPDIKGDFSDEAIFDFKVGNKYIKALSFDYARKSTMATELKSALYDLNQTISKKKVSHVIIATNDDYSSKADSPYEEFSNNLKYIEATYDNTNIKLVPLSEFRQALNE</sequence>
<organism evidence="1 2">
    <name type="scientific">Secundilactobacillus pentosiphilus</name>
    <dbReference type="NCBI Taxonomy" id="1714682"/>
    <lineage>
        <taxon>Bacteria</taxon>
        <taxon>Bacillati</taxon>
        <taxon>Bacillota</taxon>
        <taxon>Bacilli</taxon>
        <taxon>Lactobacillales</taxon>
        <taxon>Lactobacillaceae</taxon>
        <taxon>Secundilactobacillus</taxon>
    </lineage>
</organism>